<gene>
    <name evidence="1" type="ORF">H310_07187</name>
</gene>
<dbReference type="GeneID" id="20084237"/>
<name>A0A024U2F1_9STRA</name>
<dbReference type="RefSeq" id="XP_008870751.1">
    <property type="nucleotide sequence ID" value="XM_008872529.1"/>
</dbReference>
<sequence>MYPDLLEKIKATDPKDQTTLRDLAAATGFPKIVLLKHLKSAHFKKYFPNGL</sequence>
<accession>A0A024U2F1</accession>
<evidence type="ECO:0000313" key="1">
    <source>
        <dbReference type="EMBL" id="ETW00616.1"/>
    </source>
</evidence>
<dbReference type="EMBL" id="KI913964">
    <property type="protein sequence ID" value="ETW00616.1"/>
    <property type="molecule type" value="Genomic_DNA"/>
</dbReference>
<protein>
    <submittedName>
        <fullName evidence="1">Uncharacterized protein</fullName>
    </submittedName>
</protein>
<dbReference type="VEuPathDB" id="FungiDB:H310_07187"/>
<organism evidence="1">
    <name type="scientific">Aphanomyces invadans</name>
    <dbReference type="NCBI Taxonomy" id="157072"/>
    <lineage>
        <taxon>Eukaryota</taxon>
        <taxon>Sar</taxon>
        <taxon>Stramenopiles</taxon>
        <taxon>Oomycota</taxon>
        <taxon>Saprolegniomycetes</taxon>
        <taxon>Saprolegniales</taxon>
        <taxon>Verrucalvaceae</taxon>
        <taxon>Aphanomyces</taxon>
    </lineage>
</organism>
<reference evidence="1" key="1">
    <citation type="submission" date="2013-12" db="EMBL/GenBank/DDBJ databases">
        <title>The Genome Sequence of Aphanomyces invadans NJM9701.</title>
        <authorList>
            <consortium name="The Broad Institute Genomics Platform"/>
            <person name="Russ C."/>
            <person name="Tyler B."/>
            <person name="van West P."/>
            <person name="Dieguez-Uribeondo J."/>
            <person name="Young S.K."/>
            <person name="Zeng Q."/>
            <person name="Gargeya S."/>
            <person name="Fitzgerald M."/>
            <person name="Abouelleil A."/>
            <person name="Alvarado L."/>
            <person name="Chapman S.B."/>
            <person name="Gainer-Dewar J."/>
            <person name="Goldberg J."/>
            <person name="Griggs A."/>
            <person name="Gujja S."/>
            <person name="Hansen M."/>
            <person name="Howarth C."/>
            <person name="Imamovic A."/>
            <person name="Ireland A."/>
            <person name="Larimer J."/>
            <person name="McCowan C."/>
            <person name="Murphy C."/>
            <person name="Pearson M."/>
            <person name="Poon T.W."/>
            <person name="Priest M."/>
            <person name="Roberts A."/>
            <person name="Saif S."/>
            <person name="Shea T."/>
            <person name="Sykes S."/>
            <person name="Wortman J."/>
            <person name="Nusbaum C."/>
            <person name="Birren B."/>
        </authorList>
    </citation>
    <scope>NUCLEOTIDE SEQUENCE [LARGE SCALE GENOMIC DNA]</scope>
    <source>
        <strain evidence="1">NJM9701</strain>
    </source>
</reference>
<dbReference type="AlphaFoldDB" id="A0A024U2F1"/>
<proteinExistence type="predicted"/>